<name>A0A397UC11_9GLOM</name>
<evidence type="ECO:0000313" key="2">
    <source>
        <dbReference type="EMBL" id="RIB04646.1"/>
    </source>
</evidence>
<organism evidence="2 3">
    <name type="scientific">Gigaspora rosea</name>
    <dbReference type="NCBI Taxonomy" id="44941"/>
    <lineage>
        <taxon>Eukaryota</taxon>
        <taxon>Fungi</taxon>
        <taxon>Fungi incertae sedis</taxon>
        <taxon>Mucoromycota</taxon>
        <taxon>Glomeromycotina</taxon>
        <taxon>Glomeromycetes</taxon>
        <taxon>Diversisporales</taxon>
        <taxon>Gigasporaceae</taxon>
        <taxon>Gigaspora</taxon>
    </lineage>
</organism>
<gene>
    <name evidence="2" type="ORF">C2G38_2221838</name>
</gene>
<sequence>MDMDMMDMDKNLKKGGYKKLGSRPGKMSSGVLITDREERSTIKSLGHSWDTWDAGTLGHWDMAKKGWDSENVQHCSGVLITDREERSTIKSSGTCQLSNQVRKFD</sequence>
<dbReference type="AlphaFoldDB" id="A0A397UC11"/>
<comment type="caution">
    <text evidence="2">The sequence shown here is derived from an EMBL/GenBank/DDBJ whole genome shotgun (WGS) entry which is preliminary data.</text>
</comment>
<dbReference type="EMBL" id="QKWP01002139">
    <property type="protein sequence ID" value="RIB04646.1"/>
    <property type="molecule type" value="Genomic_DNA"/>
</dbReference>
<keyword evidence="3" id="KW-1185">Reference proteome</keyword>
<dbReference type="Proteomes" id="UP000266673">
    <property type="component" value="Unassembled WGS sequence"/>
</dbReference>
<protein>
    <submittedName>
        <fullName evidence="2">Uncharacterized protein</fullName>
    </submittedName>
</protein>
<proteinExistence type="predicted"/>
<reference evidence="2 3" key="1">
    <citation type="submission" date="2018-06" db="EMBL/GenBank/DDBJ databases">
        <title>Comparative genomics reveals the genomic features of Rhizophagus irregularis, R. cerebriforme, R. diaphanum and Gigaspora rosea, and their symbiotic lifestyle signature.</title>
        <authorList>
            <person name="Morin E."/>
            <person name="San Clemente H."/>
            <person name="Chen E.C.H."/>
            <person name="De La Providencia I."/>
            <person name="Hainaut M."/>
            <person name="Kuo A."/>
            <person name="Kohler A."/>
            <person name="Murat C."/>
            <person name="Tang N."/>
            <person name="Roy S."/>
            <person name="Loubradou J."/>
            <person name="Henrissat B."/>
            <person name="Grigoriev I.V."/>
            <person name="Corradi N."/>
            <person name="Roux C."/>
            <person name="Martin F.M."/>
        </authorList>
    </citation>
    <scope>NUCLEOTIDE SEQUENCE [LARGE SCALE GENOMIC DNA]</scope>
    <source>
        <strain evidence="2 3">DAOM 194757</strain>
    </source>
</reference>
<evidence type="ECO:0000256" key="1">
    <source>
        <dbReference type="SAM" id="MobiDB-lite"/>
    </source>
</evidence>
<feature type="region of interest" description="Disordered" evidence="1">
    <location>
        <begin position="14"/>
        <end position="35"/>
    </location>
</feature>
<accession>A0A397UC11</accession>
<evidence type="ECO:0000313" key="3">
    <source>
        <dbReference type="Proteomes" id="UP000266673"/>
    </source>
</evidence>